<dbReference type="AlphaFoldDB" id="A0ABD1ZV80"/>
<feature type="binding site" evidence="14">
    <location>
        <position position="420"/>
    </location>
    <ligand>
        <name>Na(+)</name>
        <dbReference type="ChEBI" id="CHEBI:29101"/>
        <label>1</label>
    </ligand>
</feature>
<evidence type="ECO:0000256" key="5">
    <source>
        <dbReference type="ARBA" id="ARBA00022847"/>
    </source>
</evidence>
<dbReference type="InterPro" id="IPR037272">
    <property type="entry name" value="SNS_sf"/>
</dbReference>
<feature type="transmembrane region" description="Helical" evidence="17">
    <location>
        <begin position="307"/>
        <end position="330"/>
    </location>
</feature>
<keyword evidence="9" id="KW-0406">Ion transport</keyword>
<feature type="transmembrane region" description="Helical" evidence="17">
    <location>
        <begin position="342"/>
        <end position="364"/>
    </location>
</feature>
<keyword evidence="19" id="KW-1185">Reference proteome</keyword>
<evidence type="ECO:0000313" key="18">
    <source>
        <dbReference type="EMBL" id="KAL2712277.1"/>
    </source>
</evidence>
<feature type="transmembrane region" description="Helical" evidence="17">
    <location>
        <begin position="442"/>
        <end position="461"/>
    </location>
</feature>
<evidence type="ECO:0000256" key="16">
    <source>
        <dbReference type="RuleBase" id="RU003732"/>
    </source>
</evidence>
<feature type="binding site" evidence="14">
    <location>
        <position position="83"/>
    </location>
    <ligand>
        <name>Na(+)</name>
        <dbReference type="ChEBI" id="CHEBI:29101"/>
        <label>1</label>
    </ligand>
</feature>
<dbReference type="GO" id="GO:0015293">
    <property type="term" value="F:symporter activity"/>
    <property type="evidence" value="ECO:0007669"/>
    <property type="project" value="UniProtKB-KW"/>
</dbReference>
<dbReference type="GO" id="GO:0006814">
    <property type="term" value="P:sodium ion transport"/>
    <property type="evidence" value="ECO:0007669"/>
    <property type="project" value="UniProtKB-KW"/>
</dbReference>
<dbReference type="PROSITE" id="PS00610">
    <property type="entry name" value="NA_NEUROTRAN_SYMP_1"/>
    <property type="match status" value="1"/>
</dbReference>
<proteinExistence type="inferred from homology"/>
<keyword evidence="12" id="KW-0739">Sodium transport</keyword>
<feature type="binding site" evidence="14">
    <location>
        <position position="317"/>
    </location>
    <ligand>
        <name>Na(+)</name>
        <dbReference type="ChEBI" id="CHEBI:29101"/>
        <label>1</label>
    </ligand>
</feature>
<name>A0ABD1ZV80_VESSQ</name>
<evidence type="ECO:0000256" key="1">
    <source>
        <dbReference type="ARBA" id="ARBA00004141"/>
    </source>
</evidence>
<evidence type="ECO:0000313" key="19">
    <source>
        <dbReference type="Proteomes" id="UP001607302"/>
    </source>
</evidence>
<keyword evidence="11" id="KW-0325">Glycoprotein</keyword>
<feature type="transmembrane region" description="Helical" evidence="17">
    <location>
        <begin position="147"/>
        <end position="169"/>
    </location>
</feature>
<feature type="transmembrane region" description="Helical" evidence="17">
    <location>
        <begin position="556"/>
        <end position="577"/>
    </location>
</feature>
<dbReference type="InterPro" id="IPR000175">
    <property type="entry name" value="Na/ntran_symport"/>
</dbReference>
<sequence length="657" mass="73743">MGKLVSDEIHNTSGFVNEGFQLENIELEDGKSSATNQKVDDCSNDLEKNTVDIHNTIEIQREAWGGGLDFLMACIATSVGLGNVWRFPFTAYENGGGAFLIPYIIVLLFVGKPFYYLEGLLGQFTNKSCAKTWEMVPAMRGLGYGQAFAAFAVVSYYSSLMALTIYYLVASFQSELPWSFCRDEWQGQCIDTFPNGNTSINETIEVQSSAELYFRKIVLKEYDTIENGIGTPSWELSICLFVSWLCIFGVLCRGVKSTGKAVYFLAIFPYIVMIVLLVRSVTLEGAIDGILFFVTPKWDMLWNPNVWYSAITQCFFSLSVCFGPILTYSSYNTFGHSVNRDVMIVTTLDTFTSLIAGCTIFGILGNLAHEMGVNDISKVVRGGTGLAFISYPEALARFDVVPQVFAVFFFIMMFVLGTGSAVALCGAVFCILNDHFPKVRQWILVLIISIVGYFIGLVYITPGGQWFVTLVDYYGGTFVAIIIGVLEMITIFWIYGLSNFLNDIEFMLGTKPTFYWRMCWSVITPVLMIVILLYTIISYEPLTYDGMNFPNYAYDIGWFLVFIGLSLIVAWFIYVLIQNMSTSISETLKAALRPSEKKWGPNDPATRIKWRDFILEKKFLPPRVNTFQNVSDIPTARDLPSSLSSSVNLLGRVYNFS</sequence>
<dbReference type="PRINTS" id="PR00176">
    <property type="entry name" value="NANEUSMPORT"/>
</dbReference>
<dbReference type="EMBL" id="JAUDFV010000166">
    <property type="protein sequence ID" value="KAL2712277.1"/>
    <property type="molecule type" value="Genomic_DNA"/>
</dbReference>
<dbReference type="PANTHER" id="PTHR11616">
    <property type="entry name" value="SODIUM/CHLORIDE DEPENDENT TRANSPORTER"/>
    <property type="match status" value="1"/>
</dbReference>
<dbReference type="GO" id="GO:0006865">
    <property type="term" value="P:amino acid transport"/>
    <property type="evidence" value="ECO:0007669"/>
    <property type="project" value="UniProtKB-KW"/>
</dbReference>
<comment type="caution">
    <text evidence="18">The sequence shown here is derived from an EMBL/GenBank/DDBJ whole genome shotgun (WGS) entry which is preliminary data.</text>
</comment>
<dbReference type="SUPFAM" id="SSF161070">
    <property type="entry name" value="SNF-like"/>
    <property type="match status" value="1"/>
</dbReference>
<evidence type="ECO:0000256" key="2">
    <source>
        <dbReference type="ARBA" id="ARBA00006459"/>
    </source>
</evidence>
<dbReference type="CDD" id="cd10324">
    <property type="entry name" value="SLC6sbd"/>
    <property type="match status" value="1"/>
</dbReference>
<evidence type="ECO:0000256" key="8">
    <source>
        <dbReference type="ARBA" id="ARBA00023053"/>
    </source>
</evidence>
<keyword evidence="5 16" id="KW-0769">Symport</keyword>
<comment type="subcellular location">
    <subcellularLocation>
        <location evidence="1">Membrane</location>
        <topology evidence="1">Multi-pass membrane protein</topology>
    </subcellularLocation>
</comment>
<comment type="function">
    <text evidence="13">Unusual broad substrate spectrum amino acid:sodium cotransporter that promotes absorption of the D isomers of essential amino acids. Neutral amino acids are the preferred substrates, especially methionine and phenylalanine.</text>
</comment>
<evidence type="ECO:0000256" key="12">
    <source>
        <dbReference type="ARBA" id="ARBA00023201"/>
    </source>
</evidence>
<evidence type="ECO:0000256" key="3">
    <source>
        <dbReference type="ARBA" id="ARBA00022448"/>
    </source>
</evidence>
<protein>
    <recommendedName>
        <fullName evidence="16">Transporter</fullName>
    </recommendedName>
</protein>
<feature type="disulfide bond" evidence="15">
    <location>
        <begin position="181"/>
        <end position="189"/>
    </location>
</feature>
<dbReference type="PANTHER" id="PTHR11616:SF321">
    <property type="entry name" value="SODIUM-DEPENDENT NUTRIENT AMINO ACID TRANSPORTER 1-RELATED"/>
    <property type="match status" value="1"/>
</dbReference>
<evidence type="ECO:0000256" key="13">
    <source>
        <dbReference type="ARBA" id="ARBA00037785"/>
    </source>
</evidence>
<dbReference type="GO" id="GO:0016020">
    <property type="term" value="C:membrane"/>
    <property type="evidence" value="ECO:0007669"/>
    <property type="project" value="UniProtKB-SubCell"/>
</dbReference>
<keyword evidence="7 17" id="KW-1133">Transmembrane helix</keyword>
<evidence type="ECO:0000256" key="11">
    <source>
        <dbReference type="ARBA" id="ARBA00023180"/>
    </source>
</evidence>
<comment type="similarity">
    <text evidence="2 16">Belongs to the sodium:neurotransmitter symporter (SNF) (TC 2.A.22) family.</text>
</comment>
<evidence type="ECO:0000256" key="9">
    <source>
        <dbReference type="ARBA" id="ARBA00023065"/>
    </source>
</evidence>
<feature type="transmembrane region" description="Helical" evidence="17">
    <location>
        <begin position="515"/>
        <end position="536"/>
    </location>
</feature>
<keyword evidence="8 14" id="KW-0915">Sodium</keyword>
<gene>
    <name evidence="18" type="ORF">V1478_017800</name>
</gene>
<evidence type="ECO:0000256" key="15">
    <source>
        <dbReference type="PIRSR" id="PIRSR600175-2"/>
    </source>
</evidence>
<dbReference type="Proteomes" id="UP001607302">
    <property type="component" value="Unassembled WGS sequence"/>
</dbReference>
<accession>A0ABD1ZV80</accession>
<keyword evidence="4 16" id="KW-0812">Transmembrane</keyword>
<feature type="binding site" evidence="14">
    <location>
        <position position="79"/>
    </location>
    <ligand>
        <name>Na(+)</name>
        <dbReference type="ChEBI" id="CHEBI:29101"/>
        <label>1</label>
    </ligand>
</feature>
<evidence type="ECO:0000256" key="10">
    <source>
        <dbReference type="ARBA" id="ARBA00023136"/>
    </source>
</evidence>
<keyword evidence="15" id="KW-1015">Disulfide bond</keyword>
<evidence type="ECO:0000256" key="7">
    <source>
        <dbReference type="ARBA" id="ARBA00022989"/>
    </source>
</evidence>
<keyword evidence="3 16" id="KW-0813">Transport</keyword>
<dbReference type="Pfam" id="PF00209">
    <property type="entry name" value="SNF"/>
    <property type="match status" value="1"/>
</dbReference>
<evidence type="ECO:0000256" key="17">
    <source>
        <dbReference type="SAM" id="Phobius"/>
    </source>
</evidence>
<keyword evidence="10 17" id="KW-0472">Membrane</keyword>
<feature type="transmembrane region" description="Helical" evidence="17">
    <location>
        <begin position="405"/>
        <end position="430"/>
    </location>
</feature>
<keyword evidence="6" id="KW-0029">Amino-acid transport</keyword>
<feature type="transmembrane region" description="Helical" evidence="17">
    <location>
        <begin position="234"/>
        <end position="255"/>
    </location>
</feature>
<reference evidence="18 19" key="1">
    <citation type="journal article" date="2024" name="Ann. Entomol. Soc. Am.">
        <title>Genomic analyses of the southern and eastern yellowjacket wasps (Hymenoptera: Vespidae) reveal evolutionary signatures of social life.</title>
        <authorList>
            <person name="Catto M.A."/>
            <person name="Caine P.B."/>
            <person name="Orr S.E."/>
            <person name="Hunt B.G."/>
            <person name="Goodisman M.A.D."/>
        </authorList>
    </citation>
    <scope>NUCLEOTIDE SEQUENCE [LARGE SCALE GENOMIC DNA]</scope>
    <source>
        <strain evidence="18">233</strain>
        <tissue evidence="18">Head and thorax</tissue>
    </source>
</reference>
<keyword evidence="14" id="KW-0479">Metal-binding</keyword>
<feature type="transmembrane region" description="Helical" evidence="17">
    <location>
        <begin position="473"/>
        <end position="495"/>
    </location>
</feature>
<dbReference type="PROSITE" id="PS50267">
    <property type="entry name" value="NA_NEUROTRAN_SYMP_3"/>
    <property type="match status" value="1"/>
</dbReference>
<evidence type="ECO:0000256" key="4">
    <source>
        <dbReference type="ARBA" id="ARBA00022692"/>
    </source>
</evidence>
<evidence type="ECO:0000256" key="6">
    <source>
        <dbReference type="ARBA" id="ARBA00022970"/>
    </source>
</evidence>
<feature type="transmembrane region" description="Helical" evidence="17">
    <location>
        <begin position="262"/>
        <end position="287"/>
    </location>
</feature>
<organism evidence="18 19">
    <name type="scientific">Vespula squamosa</name>
    <name type="common">Southern yellow jacket</name>
    <name type="synonym">Wasp</name>
    <dbReference type="NCBI Taxonomy" id="30214"/>
    <lineage>
        <taxon>Eukaryota</taxon>
        <taxon>Metazoa</taxon>
        <taxon>Ecdysozoa</taxon>
        <taxon>Arthropoda</taxon>
        <taxon>Hexapoda</taxon>
        <taxon>Insecta</taxon>
        <taxon>Pterygota</taxon>
        <taxon>Neoptera</taxon>
        <taxon>Endopterygota</taxon>
        <taxon>Hymenoptera</taxon>
        <taxon>Apocrita</taxon>
        <taxon>Aculeata</taxon>
        <taxon>Vespoidea</taxon>
        <taxon>Vespidae</taxon>
        <taxon>Vespinae</taxon>
        <taxon>Vespula</taxon>
    </lineage>
</organism>
<feature type="binding site" evidence="14">
    <location>
        <position position="416"/>
    </location>
    <ligand>
        <name>Na(+)</name>
        <dbReference type="ChEBI" id="CHEBI:29101"/>
        <label>1</label>
    </ligand>
</feature>
<evidence type="ECO:0000256" key="14">
    <source>
        <dbReference type="PIRSR" id="PIRSR600175-1"/>
    </source>
</evidence>
<feature type="transmembrane region" description="Helical" evidence="17">
    <location>
        <begin position="63"/>
        <end position="85"/>
    </location>
</feature>
<feature type="transmembrane region" description="Helical" evidence="17">
    <location>
        <begin position="97"/>
        <end position="117"/>
    </location>
</feature>